<evidence type="ECO:0000313" key="3">
    <source>
        <dbReference type="EMBL" id="CAH2395530.1"/>
    </source>
</evidence>
<evidence type="ECO:0000256" key="2">
    <source>
        <dbReference type="SAM" id="SignalP"/>
    </source>
</evidence>
<gene>
    <name evidence="3" type="ORF">MES5069_110080</name>
</gene>
<feature type="chain" id="PRO_5046964841" evidence="2">
    <location>
        <begin position="23"/>
        <end position="152"/>
    </location>
</feature>
<accession>A0ABN8JEI2</accession>
<reference evidence="3 4" key="1">
    <citation type="submission" date="2022-03" db="EMBL/GenBank/DDBJ databases">
        <authorList>
            <person name="Brunel B."/>
        </authorList>
    </citation>
    <scope>NUCLEOTIDE SEQUENCE [LARGE SCALE GENOMIC DNA]</scope>
    <source>
        <strain evidence="3">STM5069sample</strain>
    </source>
</reference>
<protein>
    <submittedName>
        <fullName evidence="3">Uncharacterized protein</fullName>
    </submittedName>
</protein>
<dbReference type="RefSeq" id="WP_254016526.1">
    <property type="nucleotide sequence ID" value="NZ_CAKXZT010000013.1"/>
</dbReference>
<comment type="caution">
    <text evidence="3">The sequence shown here is derived from an EMBL/GenBank/DDBJ whole genome shotgun (WGS) entry which is preliminary data.</text>
</comment>
<proteinExistence type="predicted"/>
<feature type="region of interest" description="Disordered" evidence="1">
    <location>
        <begin position="128"/>
        <end position="152"/>
    </location>
</feature>
<keyword evidence="2" id="KW-0732">Signal</keyword>
<feature type="signal peptide" evidence="2">
    <location>
        <begin position="1"/>
        <end position="22"/>
    </location>
</feature>
<dbReference type="Proteomes" id="UP001153050">
    <property type="component" value="Unassembled WGS sequence"/>
</dbReference>
<organism evidence="3 4">
    <name type="scientific">Mesorhizobium escarrei</name>
    <dbReference type="NCBI Taxonomy" id="666018"/>
    <lineage>
        <taxon>Bacteria</taxon>
        <taxon>Pseudomonadati</taxon>
        <taxon>Pseudomonadota</taxon>
        <taxon>Alphaproteobacteria</taxon>
        <taxon>Hyphomicrobiales</taxon>
        <taxon>Phyllobacteriaceae</taxon>
        <taxon>Mesorhizobium</taxon>
    </lineage>
</organism>
<sequence length="152" mass="15503">MTFRIALCSVLPVLLLVGCANPQQPQDYSPGYSYVSTDTGGSEKGVGSSVLAPNACLNEPADDDRSAAATNLTIVSGVGSHLPPGCANAYNLQRMAESQRDLVEGRRMGAAAAAPTANAARRYLNGEEAPIGGANSGADSGPLTPQTTLPVE</sequence>
<evidence type="ECO:0000256" key="1">
    <source>
        <dbReference type="SAM" id="MobiDB-lite"/>
    </source>
</evidence>
<dbReference type="EMBL" id="CAKXZT010000013">
    <property type="protein sequence ID" value="CAH2395530.1"/>
    <property type="molecule type" value="Genomic_DNA"/>
</dbReference>
<keyword evidence="4" id="KW-1185">Reference proteome</keyword>
<dbReference type="PROSITE" id="PS51257">
    <property type="entry name" value="PROKAR_LIPOPROTEIN"/>
    <property type="match status" value="1"/>
</dbReference>
<name>A0ABN8JEI2_9HYPH</name>
<evidence type="ECO:0000313" key="4">
    <source>
        <dbReference type="Proteomes" id="UP001153050"/>
    </source>
</evidence>
<feature type="compositionally biased region" description="Polar residues" evidence="1">
    <location>
        <begin position="143"/>
        <end position="152"/>
    </location>
</feature>